<protein>
    <submittedName>
        <fullName evidence="2">Uncharacterized protein DUF551</fullName>
    </submittedName>
</protein>
<dbReference type="RefSeq" id="WP_103703098.1">
    <property type="nucleotide sequence ID" value="NZ_PQGA01000002.1"/>
</dbReference>
<evidence type="ECO:0000313" key="3">
    <source>
        <dbReference type="Proteomes" id="UP000237381"/>
    </source>
</evidence>
<keyword evidence="3" id="KW-1185">Reference proteome</keyword>
<dbReference type="OrthoDB" id="9115426at2"/>
<evidence type="ECO:0000313" key="2">
    <source>
        <dbReference type="EMBL" id="POR54530.1"/>
    </source>
</evidence>
<gene>
    <name evidence="2" type="ORF">B0G62_102138</name>
</gene>
<reference evidence="2 3" key="1">
    <citation type="submission" date="2018-01" db="EMBL/GenBank/DDBJ databases">
        <title>Genomic Encyclopedia of Type Strains, Phase III (KMG-III): the genomes of soil and plant-associated and newly described type strains.</title>
        <authorList>
            <person name="Whitman W."/>
        </authorList>
    </citation>
    <scope>NUCLEOTIDE SEQUENCE [LARGE SCALE GENOMIC DNA]</scope>
    <source>
        <strain evidence="2 3">JCM 18070</strain>
    </source>
</reference>
<organism evidence="2 3">
    <name type="scientific">Paraburkholderia eburnea</name>
    <dbReference type="NCBI Taxonomy" id="1189126"/>
    <lineage>
        <taxon>Bacteria</taxon>
        <taxon>Pseudomonadati</taxon>
        <taxon>Pseudomonadota</taxon>
        <taxon>Betaproteobacteria</taxon>
        <taxon>Burkholderiales</taxon>
        <taxon>Burkholderiaceae</taxon>
        <taxon>Paraburkholderia</taxon>
    </lineage>
</organism>
<name>A0A2S4MIH2_9BURK</name>
<comment type="caution">
    <text evidence="2">The sequence shown here is derived from an EMBL/GenBank/DDBJ whole genome shotgun (WGS) entry which is preliminary data.</text>
</comment>
<accession>A0A2S4MIH2</accession>
<dbReference type="EMBL" id="PQGA01000002">
    <property type="protein sequence ID" value="POR54530.1"/>
    <property type="molecule type" value="Genomic_DNA"/>
</dbReference>
<dbReference type="Proteomes" id="UP000237381">
    <property type="component" value="Unassembled WGS sequence"/>
</dbReference>
<dbReference type="AlphaFoldDB" id="A0A2S4MIH2"/>
<evidence type="ECO:0000259" key="1">
    <source>
        <dbReference type="Pfam" id="PF04448"/>
    </source>
</evidence>
<dbReference type="InterPro" id="IPR007539">
    <property type="entry name" value="DUF551"/>
</dbReference>
<proteinExistence type="predicted"/>
<sequence>MDAKAPSDKLMTKLRELADKPDGWGDIRMIEPADARAILAALPSDAAQAPDTIAPAGAVNLACYLVDHCDGETITEESLQRWIGAMVKLPRYNPTVESELASMTRMFHAACADLGAINEALGLDPDDGGAEPIIGAIEELKAQIAAPVAPAVAAPFEWPRHPRFPSPTIRDANGSGYFTEHQMQGYANEYGELVRAAVRVCAISDVECSRGCGTGTCKKESAHDHIAHDRKLVAQPDERAADVGTWLWSQLMVYCAERRIAPATHGRLFQIVDEARRAFPIDERATQQATEADERAAFEDALLAHFSACSKAEDASEMSEATQRLRDLYDRACTHGSAGSSSFRELLRPVIAAKIAMGERDIQHGRFEEMFPKFLQAFDEARATTPSPVAGSAGQAPWVSVKDRLPTQAGTVLAYYRPQTSSEWRSGAVFANDEGFSLLYPGASSIQVSHWMPMPPAPGCAPTAPSLTTDAGAVLTEAQRTTINEAANIIAIFTGHDSYANLKQKFGDDPWTDVNKIAADLRALLAAHPTEQRMSDAARDVLAERVRQVSGEGWDAAHDDGHQPGTLAAAASAYALAVADDIYPYPQKSGRFHSTPPDMWPFSNKWWKPKDYRTALVKSGALILAEIERIDRAARKAEIERSGGEAC</sequence>
<dbReference type="Pfam" id="PF04448">
    <property type="entry name" value="DUF551"/>
    <property type="match status" value="1"/>
</dbReference>
<feature type="domain" description="DUF551" evidence="1">
    <location>
        <begin position="398"/>
        <end position="458"/>
    </location>
</feature>